<dbReference type="EMBL" id="ML733489">
    <property type="protein sequence ID" value="KAB8215994.1"/>
    <property type="molecule type" value="Genomic_DNA"/>
</dbReference>
<name>A0A5N6EGR8_9EURO</name>
<keyword evidence="3" id="KW-0808">Transferase</keyword>
<dbReference type="PANTHER" id="PTHR15243:SF0">
    <property type="entry name" value="SERINE_THREONINE-PROTEIN KINASE 19"/>
    <property type="match status" value="1"/>
</dbReference>
<dbReference type="AlphaFoldDB" id="A0A5N6EGR8"/>
<keyword evidence="3" id="KW-0418">Kinase</keyword>
<reference evidence="3 4" key="1">
    <citation type="submission" date="2019-04" db="EMBL/GenBank/DDBJ databases">
        <title>Fungal friends and foes A comparative genomics study of 23 Aspergillus species from section Flavi.</title>
        <authorList>
            <consortium name="DOE Joint Genome Institute"/>
            <person name="Kjaerbolling I."/>
            <person name="Vesth T.C."/>
            <person name="Frisvad J.C."/>
            <person name="Nybo J.L."/>
            <person name="Theobald S."/>
            <person name="Kildgaard S."/>
            <person name="Petersen T.I."/>
            <person name="Kuo A."/>
            <person name="Sato A."/>
            <person name="Lyhne E.K."/>
            <person name="Kogle M.E."/>
            <person name="Wiebenga A."/>
            <person name="Kun R.S."/>
            <person name="Lubbers R.J."/>
            <person name="Makela M.R."/>
            <person name="Barry K."/>
            <person name="Chovatia M."/>
            <person name="Clum A."/>
            <person name="Daum C."/>
            <person name="Haridas S."/>
            <person name="He G."/>
            <person name="LaButti K."/>
            <person name="Lipzen A."/>
            <person name="Mondo S."/>
            <person name="Pangilinan J."/>
            <person name="Riley R."/>
            <person name="Salamov A."/>
            <person name="Simmons B.A."/>
            <person name="Magnuson J.K."/>
            <person name="Henrissat B."/>
            <person name="Mortensen U.H."/>
            <person name="Larsen T.O."/>
            <person name="De vries R.P."/>
            <person name="Grigoriev I.V."/>
            <person name="Machida M."/>
            <person name="Baker S.E."/>
            <person name="Andersen M.R."/>
        </authorList>
    </citation>
    <scope>NUCLEOTIDE SEQUENCE [LARGE SCALE GENOMIC DNA]</scope>
    <source>
        <strain evidence="3 4">CBS 126849</strain>
    </source>
</reference>
<evidence type="ECO:0000256" key="2">
    <source>
        <dbReference type="SAM" id="MobiDB-lite"/>
    </source>
</evidence>
<evidence type="ECO:0000256" key="1">
    <source>
        <dbReference type="ARBA" id="ARBA00093458"/>
    </source>
</evidence>
<dbReference type="Pfam" id="PF10494">
    <property type="entry name" value="Stk19"/>
    <property type="match status" value="1"/>
</dbReference>
<feature type="region of interest" description="Disordered" evidence="2">
    <location>
        <begin position="242"/>
        <end position="267"/>
    </location>
</feature>
<dbReference type="Proteomes" id="UP000326799">
    <property type="component" value="Unassembled WGS sequence"/>
</dbReference>
<keyword evidence="4" id="KW-1185">Reference proteome</keyword>
<proteinExistence type="inferred from homology"/>
<protein>
    <submittedName>
        <fullName evidence="3">Serine-threonine protein kinase 19-domain-containing protein</fullName>
    </submittedName>
</protein>
<evidence type="ECO:0000313" key="3">
    <source>
        <dbReference type="EMBL" id="KAB8215994.1"/>
    </source>
</evidence>
<dbReference type="GO" id="GO:0046579">
    <property type="term" value="P:positive regulation of Ras protein signal transduction"/>
    <property type="evidence" value="ECO:0007669"/>
    <property type="project" value="TreeGrafter"/>
</dbReference>
<feature type="compositionally biased region" description="Polar residues" evidence="2">
    <location>
        <begin position="38"/>
        <end position="50"/>
    </location>
</feature>
<dbReference type="InterPro" id="IPR018865">
    <property type="entry name" value="STK19-like"/>
</dbReference>
<organism evidence="3 4">
    <name type="scientific">Aspergillus novoparasiticus</name>
    <dbReference type="NCBI Taxonomy" id="986946"/>
    <lineage>
        <taxon>Eukaryota</taxon>
        <taxon>Fungi</taxon>
        <taxon>Dikarya</taxon>
        <taxon>Ascomycota</taxon>
        <taxon>Pezizomycotina</taxon>
        <taxon>Eurotiomycetes</taxon>
        <taxon>Eurotiomycetidae</taxon>
        <taxon>Eurotiales</taxon>
        <taxon>Aspergillaceae</taxon>
        <taxon>Aspergillus</taxon>
        <taxon>Aspergillus subgen. Circumdati</taxon>
    </lineage>
</organism>
<sequence length="384" mass="41566">MPLRITSAPVSGVKKSKKPSNTAFRSSPFASHARRKATAQSFTDVKSNDPSGGFEEEYGQGPLPDIGMSRYIPETTPVEDVIQAICHIKDSVFEDLPARTGMNSTRVAELLNHRRSLPPLASVAHVHTLLDAPTKVERDIMDFVNSGRIRRLIVPGRGNDAAGLGDCLVLSEDWERLVRDSSIGSHLKDKFLDVLSRPGVTFAVPDTLFTAPERMALVRAGFLVSSSSANGSPGIISLPTFPPTPSPGNSASRGDPVALHDREGGNRSRSHTTALFLSLPNTGPYIRLLSAGRAHLLTLVRKSNSSEVPLHLLRDRWDGAVETDEGFSAAKRIRGEHAGILPGRMKKWKELCGMNFRWVLEEALGAGLIEIFDTGSVGPGVRCL</sequence>
<accession>A0A5N6EGR8</accession>
<comment type="similarity">
    <text evidence="1">Belongs to the STK19 family.</text>
</comment>
<evidence type="ECO:0000313" key="4">
    <source>
        <dbReference type="Proteomes" id="UP000326799"/>
    </source>
</evidence>
<gene>
    <name evidence="3" type="ORF">BDV33DRAFT_179806</name>
</gene>
<feature type="region of interest" description="Disordered" evidence="2">
    <location>
        <begin position="1"/>
        <end position="68"/>
    </location>
</feature>
<dbReference type="GO" id="GO:0016301">
    <property type="term" value="F:kinase activity"/>
    <property type="evidence" value="ECO:0007669"/>
    <property type="project" value="UniProtKB-KW"/>
</dbReference>
<dbReference type="PANTHER" id="PTHR15243">
    <property type="entry name" value="SERINE/THREONINE-PROTEIN KINASE 19"/>
    <property type="match status" value="1"/>
</dbReference>